<evidence type="ECO:0000313" key="14">
    <source>
        <dbReference type="Proteomes" id="UP000792457"/>
    </source>
</evidence>
<dbReference type="OrthoDB" id="10252502at2759"/>
<protein>
    <recommendedName>
        <fullName evidence="11">GPI mannosyltransferase 2</fullName>
        <ecNumber evidence="11">2.4.1.-</ecNumber>
    </recommendedName>
</protein>
<keyword evidence="5 11" id="KW-0328">Glycosyltransferase</keyword>
<comment type="similarity">
    <text evidence="3 11">Belongs to the PIGV family.</text>
</comment>
<dbReference type="Proteomes" id="UP000792457">
    <property type="component" value="Unassembled WGS sequence"/>
</dbReference>
<evidence type="ECO:0000256" key="4">
    <source>
        <dbReference type="ARBA" id="ARBA00022502"/>
    </source>
</evidence>
<dbReference type="UniPathway" id="UPA00196"/>
<dbReference type="InterPro" id="IPR007315">
    <property type="entry name" value="PIG-V/Gpi18"/>
</dbReference>
<comment type="caution">
    <text evidence="13">The sequence shown here is derived from an EMBL/GenBank/DDBJ whole genome shotgun (WGS) entry which is preliminary data.</text>
</comment>
<feature type="non-terminal residue" evidence="13">
    <location>
        <position position="128"/>
    </location>
</feature>
<feature type="transmembrane region" description="Helical" evidence="11">
    <location>
        <begin position="67"/>
        <end position="85"/>
    </location>
</feature>
<keyword evidence="7 11" id="KW-0812">Transmembrane</keyword>
<feature type="chain" id="PRO_5035480228" description="GPI mannosyltransferase 2" evidence="12">
    <location>
        <begin position="22"/>
        <end position="128"/>
    </location>
</feature>
<keyword evidence="14" id="KW-1185">Reference proteome</keyword>
<keyword evidence="4 11" id="KW-0337">GPI-anchor biosynthesis</keyword>
<evidence type="ECO:0000256" key="11">
    <source>
        <dbReference type="RuleBase" id="RU363112"/>
    </source>
</evidence>
<organism evidence="13 14">
    <name type="scientific">Ladona fulva</name>
    <name type="common">Scarce chaser dragonfly</name>
    <name type="synonym">Libellula fulva</name>
    <dbReference type="NCBI Taxonomy" id="123851"/>
    <lineage>
        <taxon>Eukaryota</taxon>
        <taxon>Metazoa</taxon>
        <taxon>Ecdysozoa</taxon>
        <taxon>Arthropoda</taxon>
        <taxon>Hexapoda</taxon>
        <taxon>Insecta</taxon>
        <taxon>Pterygota</taxon>
        <taxon>Palaeoptera</taxon>
        <taxon>Odonata</taxon>
        <taxon>Epiprocta</taxon>
        <taxon>Anisoptera</taxon>
        <taxon>Libelluloidea</taxon>
        <taxon>Libellulidae</taxon>
        <taxon>Ladona</taxon>
    </lineage>
</organism>
<name>A0A8K0JW46_LADFU</name>
<keyword evidence="6 11" id="KW-0808">Transferase</keyword>
<comment type="function">
    <text evidence="11">Mannosyltransferase involved in glycosylphosphatidylinositol-anchor biosynthesis.</text>
</comment>
<feature type="transmembrane region" description="Helical" evidence="11">
    <location>
        <begin position="91"/>
        <end position="119"/>
    </location>
</feature>
<dbReference type="PANTHER" id="PTHR12468">
    <property type="entry name" value="GPI MANNOSYLTRANSFERASE 2"/>
    <property type="match status" value="1"/>
</dbReference>
<keyword evidence="12" id="KW-0732">Signal</keyword>
<evidence type="ECO:0000256" key="8">
    <source>
        <dbReference type="ARBA" id="ARBA00022824"/>
    </source>
</evidence>
<dbReference type="GO" id="GO:0005789">
    <property type="term" value="C:endoplasmic reticulum membrane"/>
    <property type="evidence" value="ECO:0007669"/>
    <property type="project" value="UniProtKB-SubCell"/>
</dbReference>
<evidence type="ECO:0000256" key="5">
    <source>
        <dbReference type="ARBA" id="ARBA00022676"/>
    </source>
</evidence>
<dbReference type="Pfam" id="PF04188">
    <property type="entry name" value="Mannosyl_trans2"/>
    <property type="match status" value="1"/>
</dbReference>
<dbReference type="EC" id="2.4.1.-" evidence="11"/>
<dbReference type="AlphaFoldDB" id="A0A8K0JW46"/>
<comment type="subcellular location">
    <subcellularLocation>
        <location evidence="1 11">Endoplasmic reticulum membrane</location>
        <topology evidence="1 11">Multi-pass membrane protein</topology>
    </subcellularLocation>
</comment>
<dbReference type="EMBL" id="KZ308147">
    <property type="protein sequence ID" value="KAG8222972.1"/>
    <property type="molecule type" value="Genomic_DNA"/>
</dbReference>
<sequence>MTIFLLMVIANVAVPDHNADAFISPKNPSDDEGMLDRAIMFLFGGFHHWDAQYFLHIARYGYTHENCLAFFPLYPLIIRWISFVFNSLFGGVLSCMSAILFTSVIFNFLCFIWTTLLLFDLSKRCLKN</sequence>
<reference evidence="13" key="1">
    <citation type="submission" date="2013-04" db="EMBL/GenBank/DDBJ databases">
        <authorList>
            <person name="Qu J."/>
            <person name="Murali S.C."/>
            <person name="Bandaranaike D."/>
            <person name="Bellair M."/>
            <person name="Blankenburg K."/>
            <person name="Chao H."/>
            <person name="Dinh H."/>
            <person name="Doddapaneni H."/>
            <person name="Downs B."/>
            <person name="Dugan-Rocha S."/>
            <person name="Elkadiri S."/>
            <person name="Gnanaolivu R.D."/>
            <person name="Hernandez B."/>
            <person name="Javaid M."/>
            <person name="Jayaseelan J.C."/>
            <person name="Lee S."/>
            <person name="Li M."/>
            <person name="Ming W."/>
            <person name="Munidasa M."/>
            <person name="Muniz J."/>
            <person name="Nguyen L."/>
            <person name="Ongeri F."/>
            <person name="Osuji N."/>
            <person name="Pu L.-L."/>
            <person name="Puazo M."/>
            <person name="Qu C."/>
            <person name="Quiroz J."/>
            <person name="Raj R."/>
            <person name="Weissenberger G."/>
            <person name="Xin Y."/>
            <person name="Zou X."/>
            <person name="Han Y."/>
            <person name="Richards S."/>
            <person name="Worley K."/>
            <person name="Muzny D."/>
            <person name="Gibbs R."/>
        </authorList>
    </citation>
    <scope>NUCLEOTIDE SEQUENCE</scope>
    <source>
        <strain evidence="13">Sampled in the wild</strain>
    </source>
</reference>
<dbReference type="GO" id="GO:0000009">
    <property type="term" value="F:alpha-1,6-mannosyltransferase activity"/>
    <property type="evidence" value="ECO:0007669"/>
    <property type="project" value="InterPro"/>
</dbReference>
<evidence type="ECO:0000256" key="6">
    <source>
        <dbReference type="ARBA" id="ARBA00022679"/>
    </source>
</evidence>
<dbReference type="GO" id="GO:0031501">
    <property type="term" value="C:mannosyltransferase complex"/>
    <property type="evidence" value="ECO:0007669"/>
    <property type="project" value="TreeGrafter"/>
</dbReference>
<evidence type="ECO:0000313" key="13">
    <source>
        <dbReference type="EMBL" id="KAG8222972.1"/>
    </source>
</evidence>
<evidence type="ECO:0000256" key="12">
    <source>
        <dbReference type="SAM" id="SignalP"/>
    </source>
</evidence>
<reference evidence="13" key="2">
    <citation type="submission" date="2017-10" db="EMBL/GenBank/DDBJ databases">
        <title>Ladona fulva Genome sequencing and assembly.</title>
        <authorList>
            <person name="Murali S."/>
            <person name="Richards S."/>
            <person name="Bandaranaike D."/>
            <person name="Bellair M."/>
            <person name="Blankenburg K."/>
            <person name="Chao H."/>
            <person name="Dinh H."/>
            <person name="Doddapaneni H."/>
            <person name="Dugan-Rocha S."/>
            <person name="Elkadiri S."/>
            <person name="Gnanaolivu R."/>
            <person name="Hernandez B."/>
            <person name="Skinner E."/>
            <person name="Javaid M."/>
            <person name="Lee S."/>
            <person name="Li M."/>
            <person name="Ming W."/>
            <person name="Munidasa M."/>
            <person name="Muniz J."/>
            <person name="Nguyen L."/>
            <person name="Hughes D."/>
            <person name="Osuji N."/>
            <person name="Pu L.-L."/>
            <person name="Puazo M."/>
            <person name="Qu C."/>
            <person name="Quiroz J."/>
            <person name="Raj R."/>
            <person name="Weissenberger G."/>
            <person name="Xin Y."/>
            <person name="Zou X."/>
            <person name="Han Y."/>
            <person name="Worley K."/>
            <person name="Muzny D."/>
            <person name="Gibbs R."/>
        </authorList>
    </citation>
    <scope>NUCLEOTIDE SEQUENCE</scope>
    <source>
        <strain evidence="13">Sampled in the wild</strain>
    </source>
</reference>
<dbReference type="PANTHER" id="PTHR12468:SF2">
    <property type="entry name" value="GPI MANNOSYLTRANSFERASE 2"/>
    <property type="match status" value="1"/>
</dbReference>
<feature type="signal peptide" evidence="12">
    <location>
        <begin position="1"/>
        <end position="21"/>
    </location>
</feature>
<evidence type="ECO:0000256" key="9">
    <source>
        <dbReference type="ARBA" id="ARBA00022989"/>
    </source>
</evidence>
<keyword evidence="10 11" id="KW-0472">Membrane</keyword>
<evidence type="ECO:0000256" key="3">
    <source>
        <dbReference type="ARBA" id="ARBA00008698"/>
    </source>
</evidence>
<proteinExistence type="inferred from homology"/>
<accession>A0A8K0JW46</accession>
<comment type="caution">
    <text evidence="11">Lacks conserved residue(s) required for the propagation of feature annotation.</text>
</comment>
<evidence type="ECO:0000256" key="7">
    <source>
        <dbReference type="ARBA" id="ARBA00022692"/>
    </source>
</evidence>
<keyword evidence="9 11" id="KW-1133">Transmembrane helix</keyword>
<evidence type="ECO:0000256" key="10">
    <source>
        <dbReference type="ARBA" id="ARBA00023136"/>
    </source>
</evidence>
<keyword evidence="8 11" id="KW-0256">Endoplasmic reticulum</keyword>
<evidence type="ECO:0000256" key="2">
    <source>
        <dbReference type="ARBA" id="ARBA00004687"/>
    </source>
</evidence>
<dbReference type="GO" id="GO:0004376">
    <property type="term" value="F:GPI mannosyltransferase activity"/>
    <property type="evidence" value="ECO:0007669"/>
    <property type="project" value="InterPro"/>
</dbReference>
<dbReference type="GO" id="GO:0006506">
    <property type="term" value="P:GPI anchor biosynthetic process"/>
    <property type="evidence" value="ECO:0007669"/>
    <property type="project" value="UniProtKB-UniPathway"/>
</dbReference>
<gene>
    <name evidence="13" type="ORF">J437_LFUL000267</name>
</gene>
<comment type="pathway">
    <text evidence="2 11">Glycolipid biosynthesis; glycosylphosphatidylinositol-anchor biosynthesis.</text>
</comment>
<evidence type="ECO:0000256" key="1">
    <source>
        <dbReference type="ARBA" id="ARBA00004477"/>
    </source>
</evidence>